<sequence>MLTILSEETTKKGQTCKGEHAHTQTGGPYHQTAILMEHLKAEEGYVYLTGTQTPQGHGFKTHWFLWDTFQTASRTGSGRAG</sequence>
<evidence type="ECO:0000256" key="1">
    <source>
        <dbReference type="SAM" id="MobiDB-lite"/>
    </source>
</evidence>
<reference evidence="2" key="1">
    <citation type="submission" date="2014-11" db="EMBL/GenBank/DDBJ databases">
        <authorList>
            <person name="Amaro Gonzalez C."/>
        </authorList>
    </citation>
    <scope>NUCLEOTIDE SEQUENCE</scope>
</reference>
<feature type="region of interest" description="Disordered" evidence="1">
    <location>
        <begin position="1"/>
        <end position="29"/>
    </location>
</feature>
<dbReference type="EMBL" id="GBXM01056520">
    <property type="protein sequence ID" value="JAH52057.1"/>
    <property type="molecule type" value="Transcribed_RNA"/>
</dbReference>
<organism evidence="2">
    <name type="scientific">Anguilla anguilla</name>
    <name type="common">European freshwater eel</name>
    <name type="synonym">Muraena anguilla</name>
    <dbReference type="NCBI Taxonomy" id="7936"/>
    <lineage>
        <taxon>Eukaryota</taxon>
        <taxon>Metazoa</taxon>
        <taxon>Chordata</taxon>
        <taxon>Craniata</taxon>
        <taxon>Vertebrata</taxon>
        <taxon>Euteleostomi</taxon>
        <taxon>Actinopterygii</taxon>
        <taxon>Neopterygii</taxon>
        <taxon>Teleostei</taxon>
        <taxon>Anguilliformes</taxon>
        <taxon>Anguillidae</taxon>
        <taxon>Anguilla</taxon>
    </lineage>
</organism>
<reference evidence="2" key="2">
    <citation type="journal article" date="2015" name="Fish Shellfish Immunol.">
        <title>Early steps in the European eel (Anguilla anguilla)-Vibrio vulnificus interaction in the gills: Role of the RtxA13 toxin.</title>
        <authorList>
            <person name="Callol A."/>
            <person name="Pajuelo D."/>
            <person name="Ebbesson L."/>
            <person name="Teles M."/>
            <person name="MacKenzie S."/>
            <person name="Amaro C."/>
        </authorList>
    </citation>
    <scope>NUCLEOTIDE SEQUENCE</scope>
</reference>
<protein>
    <submittedName>
        <fullName evidence="2">Uncharacterized protein</fullName>
    </submittedName>
</protein>
<dbReference type="AlphaFoldDB" id="A0A0E9TF19"/>
<accession>A0A0E9TF19</accession>
<name>A0A0E9TF19_ANGAN</name>
<proteinExistence type="predicted"/>
<evidence type="ECO:0000313" key="2">
    <source>
        <dbReference type="EMBL" id="JAH52057.1"/>
    </source>
</evidence>